<name>A0A7C1VXV9_DESA2</name>
<organism evidence="1">
    <name type="scientific">Desulfofervidus auxilii</name>
    <dbReference type="NCBI Taxonomy" id="1621989"/>
    <lineage>
        <taxon>Bacteria</taxon>
        <taxon>Pseudomonadati</taxon>
        <taxon>Thermodesulfobacteriota</taxon>
        <taxon>Candidatus Desulfofervidia</taxon>
        <taxon>Candidatus Desulfofervidales</taxon>
        <taxon>Candidatus Desulfofervidaceae</taxon>
        <taxon>Candidatus Desulfofervidus</taxon>
    </lineage>
</organism>
<dbReference type="AlphaFoldDB" id="A0A7C1VXV9"/>
<dbReference type="Proteomes" id="UP000885738">
    <property type="component" value="Unassembled WGS sequence"/>
</dbReference>
<dbReference type="EMBL" id="DRIH01000271">
    <property type="protein sequence ID" value="HEC68626.1"/>
    <property type="molecule type" value="Genomic_DNA"/>
</dbReference>
<accession>A0A7C1VXV9</accession>
<sequence length="248" mass="29082">MTATTDHPCFRQPNSEDIVLWKYMDFTKFVSLISSKSLFFCRADLLGDPFEGSYSKANEKLRPYVYKDLEQDLFIKMTNQMANFAKWIREWTYINCWHANEYESAAMWDLYGKTNHAVAIVTDYKTLKAVLSEKVYLGLVNYIDYEKEWLPEGNTFYPFMHKRKSFEHEREVRAIIQELPNEDNKIAVGKKNQINGIKIEVDVKVLIKKIYVSPVTQDWIVELTKEVARKFGIIAPVQKSNLYSSPVF</sequence>
<reference evidence="1" key="1">
    <citation type="journal article" date="2020" name="mSystems">
        <title>Genome- and Community-Level Interaction Insights into Carbon Utilization and Element Cycling Functions of Hydrothermarchaeota in Hydrothermal Sediment.</title>
        <authorList>
            <person name="Zhou Z."/>
            <person name="Liu Y."/>
            <person name="Xu W."/>
            <person name="Pan J."/>
            <person name="Luo Z.H."/>
            <person name="Li M."/>
        </authorList>
    </citation>
    <scope>NUCLEOTIDE SEQUENCE [LARGE SCALE GENOMIC DNA]</scope>
    <source>
        <strain evidence="1">HyVt-389</strain>
    </source>
</reference>
<evidence type="ECO:0000313" key="1">
    <source>
        <dbReference type="EMBL" id="HEC68626.1"/>
    </source>
</evidence>
<gene>
    <name evidence="1" type="ORF">ENI35_07475</name>
</gene>
<protein>
    <submittedName>
        <fullName evidence="1">DUF2971 domain-containing protein</fullName>
    </submittedName>
</protein>
<proteinExistence type="predicted"/>
<comment type="caution">
    <text evidence="1">The sequence shown here is derived from an EMBL/GenBank/DDBJ whole genome shotgun (WGS) entry which is preliminary data.</text>
</comment>